<accession>A0A4V6T5B5</accession>
<proteinExistence type="predicted"/>
<gene>
    <name evidence="1" type="ORF">K435DRAFT_672126</name>
</gene>
<reference evidence="1 2" key="1">
    <citation type="journal article" date="2019" name="Nat. Ecol. Evol.">
        <title>Megaphylogeny resolves global patterns of mushroom evolution.</title>
        <authorList>
            <person name="Varga T."/>
            <person name="Krizsan K."/>
            <person name="Foldi C."/>
            <person name="Dima B."/>
            <person name="Sanchez-Garcia M."/>
            <person name="Sanchez-Ramirez S."/>
            <person name="Szollosi G.J."/>
            <person name="Szarkandi J.G."/>
            <person name="Papp V."/>
            <person name="Albert L."/>
            <person name="Andreopoulos W."/>
            <person name="Angelini C."/>
            <person name="Antonin V."/>
            <person name="Barry K.W."/>
            <person name="Bougher N.L."/>
            <person name="Buchanan P."/>
            <person name="Buyck B."/>
            <person name="Bense V."/>
            <person name="Catcheside P."/>
            <person name="Chovatia M."/>
            <person name="Cooper J."/>
            <person name="Damon W."/>
            <person name="Desjardin D."/>
            <person name="Finy P."/>
            <person name="Geml J."/>
            <person name="Haridas S."/>
            <person name="Hughes K."/>
            <person name="Justo A."/>
            <person name="Karasinski D."/>
            <person name="Kautmanova I."/>
            <person name="Kiss B."/>
            <person name="Kocsube S."/>
            <person name="Kotiranta H."/>
            <person name="LaButti K.M."/>
            <person name="Lechner B.E."/>
            <person name="Liimatainen K."/>
            <person name="Lipzen A."/>
            <person name="Lukacs Z."/>
            <person name="Mihaltcheva S."/>
            <person name="Morgado L.N."/>
            <person name="Niskanen T."/>
            <person name="Noordeloos M.E."/>
            <person name="Ohm R.A."/>
            <person name="Ortiz-Santana B."/>
            <person name="Ovrebo C."/>
            <person name="Racz N."/>
            <person name="Riley R."/>
            <person name="Savchenko A."/>
            <person name="Shiryaev A."/>
            <person name="Soop K."/>
            <person name="Spirin V."/>
            <person name="Szebenyi C."/>
            <person name="Tomsovsky M."/>
            <person name="Tulloss R.E."/>
            <person name="Uehling J."/>
            <person name="Grigoriev I.V."/>
            <person name="Vagvolgyi C."/>
            <person name="Papp T."/>
            <person name="Martin F.M."/>
            <person name="Miettinen O."/>
            <person name="Hibbett D.S."/>
            <person name="Nagy L.G."/>
        </authorList>
    </citation>
    <scope>NUCLEOTIDE SEQUENCE [LARGE SCALE GENOMIC DNA]</scope>
    <source>
        <strain evidence="1 2">CBS 962.96</strain>
    </source>
</reference>
<name>A0A4V6T5B5_DENBC</name>
<organism evidence="1 2">
    <name type="scientific">Dendrothele bispora (strain CBS 962.96)</name>
    <dbReference type="NCBI Taxonomy" id="1314807"/>
    <lineage>
        <taxon>Eukaryota</taxon>
        <taxon>Fungi</taxon>
        <taxon>Dikarya</taxon>
        <taxon>Basidiomycota</taxon>
        <taxon>Agaricomycotina</taxon>
        <taxon>Agaricomycetes</taxon>
        <taxon>Agaricomycetidae</taxon>
        <taxon>Agaricales</taxon>
        <taxon>Agaricales incertae sedis</taxon>
        <taxon>Dendrothele</taxon>
    </lineage>
</organism>
<keyword evidence="2" id="KW-1185">Reference proteome</keyword>
<dbReference type="AlphaFoldDB" id="A0A4V6T5B5"/>
<evidence type="ECO:0000313" key="2">
    <source>
        <dbReference type="Proteomes" id="UP000297245"/>
    </source>
</evidence>
<sequence length="158" mass="19107">MINIQRDQDDDMGVAFWSYVLNVLSRLTHQGMSDEEDEERPTSIGELRVMEQVRVVQELDWRETSFSDLFAMVDRTRNLEAEFFPQTGKHAMKRLRSDPNRKVVKRMPPKGLPRSFFKPEYLKEKERFPHEIDSLRLSKKDFEIYEWRGYDPQRRHRE</sequence>
<protein>
    <submittedName>
        <fullName evidence="1">Uncharacterized protein</fullName>
    </submittedName>
</protein>
<dbReference type="Proteomes" id="UP000297245">
    <property type="component" value="Unassembled WGS sequence"/>
</dbReference>
<dbReference type="EMBL" id="ML179280">
    <property type="protein sequence ID" value="THU92405.1"/>
    <property type="molecule type" value="Genomic_DNA"/>
</dbReference>
<dbReference type="OrthoDB" id="2820530at2759"/>
<evidence type="ECO:0000313" key="1">
    <source>
        <dbReference type="EMBL" id="THU92405.1"/>
    </source>
</evidence>